<dbReference type="AlphaFoldDB" id="A0A0B7A3U5"/>
<dbReference type="PANTHER" id="PTHR46060">
    <property type="entry name" value="MARINER MOS1 TRANSPOSASE-LIKE PROTEIN"/>
    <property type="match status" value="1"/>
</dbReference>
<evidence type="ECO:0008006" key="2">
    <source>
        <dbReference type="Google" id="ProtNLM"/>
    </source>
</evidence>
<dbReference type="InterPro" id="IPR036397">
    <property type="entry name" value="RNaseH_sf"/>
</dbReference>
<proteinExistence type="predicted"/>
<evidence type="ECO:0000313" key="1">
    <source>
        <dbReference type="EMBL" id="CEK74731.1"/>
    </source>
</evidence>
<dbReference type="PANTHER" id="PTHR46060:SF1">
    <property type="entry name" value="MARINER MOS1 TRANSPOSASE-LIKE PROTEIN"/>
    <property type="match status" value="1"/>
</dbReference>
<name>A0A0B7A3U5_9EUPU</name>
<reference evidence="1" key="1">
    <citation type="submission" date="2014-12" db="EMBL/GenBank/DDBJ databases">
        <title>Insight into the proteome of Arion vulgaris.</title>
        <authorList>
            <person name="Aradska J."/>
            <person name="Bulat T."/>
            <person name="Smidak R."/>
            <person name="Sarate P."/>
            <person name="Gangsoo J."/>
            <person name="Sialana F."/>
            <person name="Bilban M."/>
            <person name="Lubec G."/>
        </authorList>
    </citation>
    <scope>NUCLEOTIDE SEQUENCE</scope>
    <source>
        <tissue evidence="1">Skin</tissue>
    </source>
</reference>
<organism evidence="1">
    <name type="scientific">Arion vulgaris</name>
    <dbReference type="NCBI Taxonomy" id="1028688"/>
    <lineage>
        <taxon>Eukaryota</taxon>
        <taxon>Metazoa</taxon>
        <taxon>Spiralia</taxon>
        <taxon>Lophotrochozoa</taxon>
        <taxon>Mollusca</taxon>
        <taxon>Gastropoda</taxon>
        <taxon>Heterobranchia</taxon>
        <taxon>Euthyneura</taxon>
        <taxon>Panpulmonata</taxon>
        <taxon>Eupulmonata</taxon>
        <taxon>Stylommatophora</taxon>
        <taxon>Helicina</taxon>
        <taxon>Arionoidea</taxon>
        <taxon>Arionidae</taxon>
        <taxon>Arion</taxon>
    </lineage>
</organism>
<dbReference type="Gene3D" id="3.30.420.10">
    <property type="entry name" value="Ribonuclease H-like superfamily/Ribonuclease H"/>
    <property type="match status" value="1"/>
</dbReference>
<dbReference type="EMBL" id="HACG01027866">
    <property type="protein sequence ID" value="CEK74731.1"/>
    <property type="molecule type" value="Transcribed_RNA"/>
</dbReference>
<dbReference type="GO" id="GO:0003676">
    <property type="term" value="F:nucleic acid binding"/>
    <property type="evidence" value="ECO:0007669"/>
    <property type="project" value="InterPro"/>
</dbReference>
<dbReference type="InterPro" id="IPR052709">
    <property type="entry name" value="Transposase-MT_Hybrid"/>
</dbReference>
<gene>
    <name evidence="1" type="primary">ORF92291</name>
</gene>
<sequence>MGPSHVVIGNETTTAFDNNLVHPSYSPDLAPCEFFSFPKLKEHLKGNTYASEEDVAADMRTWFCKISSDFSLEVLQKLVRRWRM</sequence>
<accession>A0A0B7A3U5</accession>
<protein>
    <recommendedName>
        <fullName evidence="2">Histone-lysine N-methyltransferase SETMAR</fullName>
    </recommendedName>
</protein>